<dbReference type="Proteomes" id="UP000007879">
    <property type="component" value="Unassembled WGS sequence"/>
</dbReference>
<gene>
    <name evidence="2" type="primary">109580714</name>
</gene>
<organism evidence="2">
    <name type="scientific">Amphimedon queenslandica</name>
    <name type="common">Sponge</name>
    <dbReference type="NCBI Taxonomy" id="400682"/>
    <lineage>
        <taxon>Eukaryota</taxon>
        <taxon>Metazoa</taxon>
        <taxon>Porifera</taxon>
        <taxon>Demospongiae</taxon>
        <taxon>Heteroscleromorpha</taxon>
        <taxon>Haplosclerida</taxon>
        <taxon>Niphatidae</taxon>
        <taxon>Amphimedon</taxon>
    </lineage>
</organism>
<sequence length="439" mass="49052">MSVPPRVPTLQYTLSHVAPDKAAEIRSAVTGALVYCSQTGLYSFEHRVETTFVLPWDLNPQVQPQRLSKEVREGIRLELLDPDTLLHLEGCGGINWSNMSSWQSRPAQGGTWEYINDVICGHIEAGYIRPHNEYSFAMHNNVHIQQFQVNYINGSLANVNTQELYQIRRLAFAPLMPMKTEAGSSSLFHAASLGLWGVHDRNQLLKEAVTCTLTNQQAQINLYDRWNTVRSRSLPSGSHKSVGIQFAQWEAAKDNIVGAPQLHIFTLSNIIQRPIIVYSHPESEVGGIYLPLLWEGQGQVFPCDSHPHLRNPLVLGYDYTRNQFVPLVTFKGSKGPDPILLPLTFSNGKSLPVQYLSESQVGSPTELLQKLMFVDVISHSFTSHILSQHHMPYVPGVISGKAVTPPSPTHPPTLACVLNIAELPQVMDQLIKRFQSVFL</sequence>
<accession>A0A1X7VBU3</accession>
<name>A0A1X7VBU3_AMPQE</name>
<evidence type="ECO:0000313" key="2">
    <source>
        <dbReference type="EnsemblMetazoa" id="Aqu2.1.37491_001"/>
    </source>
</evidence>
<dbReference type="InParanoid" id="A0A1X7VBU3"/>
<feature type="domain" description="OTU" evidence="1">
    <location>
        <begin position="187"/>
        <end position="295"/>
    </location>
</feature>
<evidence type="ECO:0000313" key="3">
    <source>
        <dbReference type="Proteomes" id="UP000007879"/>
    </source>
</evidence>
<dbReference type="AlphaFoldDB" id="A0A1X7VBU3"/>
<dbReference type="Pfam" id="PF02338">
    <property type="entry name" value="OTU"/>
    <property type="match status" value="1"/>
</dbReference>
<keyword evidence="3" id="KW-1185">Reference proteome</keyword>
<dbReference type="eggNOG" id="KOG4345">
    <property type="taxonomic scope" value="Eukaryota"/>
</dbReference>
<proteinExistence type="predicted"/>
<dbReference type="InterPro" id="IPR003323">
    <property type="entry name" value="OTU_dom"/>
</dbReference>
<dbReference type="STRING" id="400682.A0A1X7VBU3"/>
<protein>
    <recommendedName>
        <fullName evidence="1">OTU domain-containing protein</fullName>
    </recommendedName>
</protein>
<dbReference type="KEGG" id="aqu:109580714"/>
<dbReference type="EnsemblMetazoa" id="XM_019994193.1">
    <property type="protein sequence ID" value="XP_019849752.1"/>
    <property type="gene ID" value="LOC109580714"/>
</dbReference>
<evidence type="ECO:0000259" key="1">
    <source>
        <dbReference type="Pfam" id="PF02338"/>
    </source>
</evidence>
<reference evidence="3" key="1">
    <citation type="journal article" date="2010" name="Nature">
        <title>The Amphimedon queenslandica genome and the evolution of animal complexity.</title>
        <authorList>
            <person name="Srivastava M."/>
            <person name="Simakov O."/>
            <person name="Chapman J."/>
            <person name="Fahey B."/>
            <person name="Gauthier M.E."/>
            <person name="Mitros T."/>
            <person name="Richards G.S."/>
            <person name="Conaco C."/>
            <person name="Dacre M."/>
            <person name="Hellsten U."/>
            <person name="Larroux C."/>
            <person name="Putnam N.H."/>
            <person name="Stanke M."/>
            <person name="Adamska M."/>
            <person name="Darling A."/>
            <person name="Degnan S.M."/>
            <person name="Oakley T.H."/>
            <person name="Plachetzki D.C."/>
            <person name="Zhai Y."/>
            <person name="Adamski M."/>
            <person name="Calcino A."/>
            <person name="Cummins S.F."/>
            <person name="Goodstein D.M."/>
            <person name="Harris C."/>
            <person name="Jackson D.J."/>
            <person name="Leys S.P."/>
            <person name="Shu S."/>
            <person name="Woodcroft B.J."/>
            <person name="Vervoort M."/>
            <person name="Kosik K.S."/>
            <person name="Manning G."/>
            <person name="Degnan B.M."/>
            <person name="Rokhsar D.S."/>
        </authorList>
    </citation>
    <scope>NUCLEOTIDE SEQUENCE [LARGE SCALE GENOMIC DNA]</scope>
</reference>
<dbReference type="OrthoDB" id="5981966at2759"/>
<dbReference type="EnsemblMetazoa" id="Aqu2.1.37491_001">
    <property type="protein sequence ID" value="Aqu2.1.37491_001"/>
    <property type="gene ID" value="Aqu2.1.37491"/>
</dbReference>
<reference evidence="2" key="2">
    <citation type="submission" date="2017-05" db="UniProtKB">
        <authorList>
            <consortium name="EnsemblMetazoa"/>
        </authorList>
    </citation>
    <scope>IDENTIFICATION</scope>
</reference>